<feature type="region of interest" description="Disordered" evidence="2">
    <location>
        <begin position="425"/>
        <end position="475"/>
    </location>
</feature>
<gene>
    <name evidence="3" type="ORF">PILCRDRAFT_815664</name>
</gene>
<dbReference type="GO" id="GO:0000815">
    <property type="term" value="C:ESCRT III complex"/>
    <property type="evidence" value="ECO:0007669"/>
    <property type="project" value="TreeGrafter"/>
</dbReference>
<dbReference type="GO" id="GO:0009898">
    <property type="term" value="C:cytoplasmic side of plasma membrane"/>
    <property type="evidence" value="ECO:0007669"/>
    <property type="project" value="TreeGrafter"/>
</dbReference>
<dbReference type="GO" id="GO:0005771">
    <property type="term" value="C:multivesicular body"/>
    <property type="evidence" value="ECO:0007669"/>
    <property type="project" value="TreeGrafter"/>
</dbReference>
<evidence type="ECO:0000313" key="4">
    <source>
        <dbReference type="Proteomes" id="UP000054166"/>
    </source>
</evidence>
<feature type="coiled-coil region" evidence="1">
    <location>
        <begin position="273"/>
        <end position="307"/>
    </location>
</feature>
<dbReference type="GO" id="GO:0006900">
    <property type="term" value="P:vesicle budding from membrane"/>
    <property type="evidence" value="ECO:0007669"/>
    <property type="project" value="TreeGrafter"/>
</dbReference>
<dbReference type="EMBL" id="KN832980">
    <property type="protein sequence ID" value="KIM87189.1"/>
    <property type="molecule type" value="Genomic_DNA"/>
</dbReference>
<dbReference type="InParanoid" id="A0A0C3G5Y6"/>
<dbReference type="STRING" id="765440.A0A0C3G5Y6"/>
<dbReference type="InterPro" id="IPR005024">
    <property type="entry name" value="Snf7_fam"/>
</dbReference>
<evidence type="ECO:0000256" key="1">
    <source>
        <dbReference type="SAM" id="Coils"/>
    </source>
</evidence>
<dbReference type="Proteomes" id="UP000054166">
    <property type="component" value="Unassembled WGS sequence"/>
</dbReference>
<dbReference type="FunCoup" id="A0A0C3G5Y6">
    <property type="interactions" value="58"/>
</dbReference>
<evidence type="ECO:0000313" key="3">
    <source>
        <dbReference type="EMBL" id="KIM87189.1"/>
    </source>
</evidence>
<keyword evidence="4" id="KW-1185">Reference proteome</keyword>
<proteinExistence type="predicted"/>
<evidence type="ECO:0000256" key="2">
    <source>
        <dbReference type="SAM" id="MobiDB-lite"/>
    </source>
</evidence>
<dbReference type="Pfam" id="PF03357">
    <property type="entry name" value="Snf7"/>
    <property type="match status" value="1"/>
</dbReference>
<reference evidence="3 4" key="1">
    <citation type="submission" date="2014-04" db="EMBL/GenBank/DDBJ databases">
        <authorList>
            <consortium name="DOE Joint Genome Institute"/>
            <person name="Kuo A."/>
            <person name="Tarkka M."/>
            <person name="Buscot F."/>
            <person name="Kohler A."/>
            <person name="Nagy L.G."/>
            <person name="Floudas D."/>
            <person name="Copeland A."/>
            <person name="Barry K.W."/>
            <person name="Cichocki N."/>
            <person name="Veneault-Fourrey C."/>
            <person name="LaButti K."/>
            <person name="Lindquist E.A."/>
            <person name="Lipzen A."/>
            <person name="Lundell T."/>
            <person name="Morin E."/>
            <person name="Murat C."/>
            <person name="Sun H."/>
            <person name="Tunlid A."/>
            <person name="Henrissat B."/>
            <person name="Grigoriev I.V."/>
            <person name="Hibbett D.S."/>
            <person name="Martin F."/>
            <person name="Nordberg H.P."/>
            <person name="Cantor M.N."/>
            <person name="Hua S.X."/>
        </authorList>
    </citation>
    <scope>NUCLEOTIDE SEQUENCE [LARGE SCALE GENOMIC DNA]</scope>
    <source>
        <strain evidence="3 4">F 1598</strain>
    </source>
</reference>
<name>A0A0C3G5Y6_PILCF</name>
<dbReference type="PANTHER" id="PTHR22761:SF96">
    <property type="entry name" value="BCDNA.GH08385"/>
    <property type="match status" value="1"/>
</dbReference>
<keyword evidence="1" id="KW-0175">Coiled coil</keyword>
<dbReference type="PANTHER" id="PTHR22761">
    <property type="entry name" value="CHARGED MULTIVESICULAR BODY PROTEIN"/>
    <property type="match status" value="1"/>
</dbReference>
<protein>
    <recommendedName>
        <fullName evidence="5">Charged multivesicular body protein 7</fullName>
    </recommendedName>
</protein>
<sequence>MSSLLSSLPTYSTTSNSRLQSLYSDISRQKYSNPTSYHSNVDWWGRTLETLVTRGWLVENTTSTRPSSGPGTNEIVGKETDKLILNAGRGLVESLRYEGVGKPLGLGTVIAELRSTKSLIPLSQFLYTTQSVYDPGWLPYRIASYVLGKPLWWALEQLELVRPEDGYSETEMWKRVAGQYIVLGLVEKAAHAVVRIREANRGIGAADGLFNFEGFRKEFGDKVNAGNILSEGDVKVLVKFLERDRKVVVVDKEVIKFVDEGQIAEITAVDRGILELKTAVENLHAQVDSIQRKIDDCTEKIQSALRQKRKSIALSYLRSKKQLEDLLTKRLGSLETLQSTLIRVEGAAGDVEIMKSYESSTATLQMILAHPSLQRDKIDETMDAMASATSDARDVDEAIKIGGDIAAADAGIDESELEEELRALVKESERDREDEAEKEQRARLEEERMKVPEQRPDAVDPREPSKEVREAVHAI</sequence>
<dbReference type="Gene3D" id="1.10.287.1060">
    <property type="entry name" value="ESAT-6-like"/>
    <property type="match status" value="1"/>
</dbReference>
<dbReference type="OrthoDB" id="10250120at2759"/>
<dbReference type="AlphaFoldDB" id="A0A0C3G5Y6"/>
<organism evidence="3 4">
    <name type="scientific">Piloderma croceum (strain F 1598)</name>
    <dbReference type="NCBI Taxonomy" id="765440"/>
    <lineage>
        <taxon>Eukaryota</taxon>
        <taxon>Fungi</taxon>
        <taxon>Dikarya</taxon>
        <taxon>Basidiomycota</taxon>
        <taxon>Agaricomycotina</taxon>
        <taxon>Agaricomycetes</taxon>
        <taxon>Agaricomycetidae</taxon>
        <taxon>Atheliales</taxon>
        <taxon>Atheliaceae</taxon>
        <taxon>Piloderma</taxon>
    </lineage>
</organism>
<dbReference type="GO" id="GO:0032511">
    <property type="term" value="P:late endosome to vacuole transport via multivesicular body sorting pathway"/>
    <property type="evidence" value="ECO:0007669"/>
    <property type="project" value="TreeGrafter"/>
</dbReference>
<dbReference type="HOGENOM" id="CLU_021165_1_0_1"/>
<evidence type="ECO:0008006" key="5">
    <source>
        <dbReference type="Google" id="ProtNLM"/>
    </source>
</evidence>
<accession>A0A0C3G5Y6</accession>
<reference evidence="4" key="2">
    <citation type="submission" date="2015-01" db="EMBL/GenBank/DDBJ databases">
        <title>Evolutionary Origins and Diversification of the Mycorrhizal Mutualists.</title>
        <authorList>
            <consortium name="DOE Joint Genome Institute"/>
            <consortium name="Mycorrhizal Genomics Consortium"/>
            <person name="Kohler A."/>
            <person name="Kuo A."/>
            <person name="Nagy L.G."/>
            <person name="Floudas D."/>
            <person name="Copeland A."/>
            <person name="Barry K.W."/>
            <person name="Cichocki N."/>
            <person name="Veneault-Fourrey C."/>
            <person name="LaButti K."/>
            <person name="Lindquist E.A."/>
            <person name="Lipzen A."/>
            <person name="Lundell T."/>
            <person name="Morin E."/>
            <person name="Murat C."/>
            <person name="Riley R."/>
            <person name="Ohm R."/>
            <person name="Sun H."/>
            <person name="Tunlid A."/>
            <person name="Henrissat B."/>
            <person name="Grigoriev I.V."/>
            <person name="Hibbett D.S."/>
            <person name="Martin F."/>
        </authorList>
    </citation>
    <scope>NUCLEOTIDE SEQUENCE [LARGE SCALE GENOMIC DNA]</scope>
    <source>
        <strain evidence="4">F 1598</strain>
    </source>
</reference>